<dbReference type="PRINTS" id="PR00056">
    <property type="entry name" value="HSFDOMAIN"/>
</dbReference>
<keyword evidence="6" id="KW-0539">Nucleus</keyword>
<dbReference type="InterPro" id="IPR000232">
    <property type="entry name" value="HSF_DNA-bd"/>
</dbReference>
<dbReference type="STRING" id="765915.A0A1Y2I5D8"/>
<reference evidence="9 10" key="1">
    <citation type="submission" date="2016-07" db="EMBL/GenBank/DDBJ databases">
        <title>Pervasive Adenine N6-methylation of Active Genes in Fungi.</title>
        <authorList>
            <consortium name="DOE Joint Genome Institute"/>
            <person name="Mondo S.J."/>
            <person name="Dannebaum R.O."/>
            <person name="Kuo R.C."/>
            <person name="Labutti K."/>
            <person name="Haridas S."/>
            <person name="Kuo A."/>
            <person name="Salamov A."/>
            <person name="Ahrendt S.R."/>
            <person name="Lipzen A."/>
            <person name="Sullivan W."/>
            <person name="Andreopoulos W.B."/>
            <person name="Clum A."/>
            <person name="Lindquist E."/>
            <person name="Daum C."/>
            <person name="Ramamoorthy G.K."/>
            <person name="Gryganskyi A."/>
            <person name="Culley D."/>
            <person name="Magnuson J.K."/>
            <person name="James T.Y."/>
            <person name="O'Malley M.A."/>
            <person name="Stajich J.E."/>
            <person name="Spatafora J.W."/>
            <person name="Visel A."/>
            <person name="Grigoriev I.V."/>
        </authorList>
    </citation>
    <scope>NUCLEOTIDE SEQUENCE [LARGE SCALE GENOMIC DNA]</scope>
    <source>
        <strain evidence="9 10">PL171</strain>
    </source>
</reference>
<keyword evidence="4 9" id="KW-0238">DNA-binding</keyword>
<dbReference type="EMBL" id="MCFL01000002">
    <property type="protein sequence ID" value="ORZ40732.1"/>
    <property type="molecule type" value="Genomic_DNA"/>
</dbReference>
<dbReference type="SUPFAM" id="SSF46785">
    <property type="entry name" value="Winged helix' DNA-binding domain"/>
    <property type="match status" value="1"/>
</dbReference>
<feature type="domain" description="HSF-type DNA-binding" evidence="8">
    <location>
        <begin position="1"/>
        <end position="94"/>
    </location>
</feature>
<evidence type="ECO:0000259" key="8">
    <source>
        <dbReference type="SMART" id="SM00415"/>
    </source>
</evidence>
<sequence>MLEAPCNADVITWTADGAGFRVTNPAEFSRRVLPRCFKHSNFSSFVRQLNMYGFKKHIGEFTFTPVSLSLQVWEFRHPSFKRGELHLLSQIKRR</sequence>
<keyword evidence="10" id="KW-1185">Reference proteome</keyword>
<dbReference type="OrthoDB" id="60033at2759"/>
<dbReference type="InterPro" id="IPR036388">
    <property type="entry name" value="WH-like_DNA-bd_sf"/>
</dbReference>
<evidence type="ECO:0000313" key="10">
    <source>
        <dbReference type="Proteomes" id="UP000193411"/>
    </source>
</evidence>
<dbReference type="InterPro" id="IPR036390">
    <property type="entry name" value="WH_DNA-bd_sf"/>
</dbReference>
<keyword evidence="5" id="KW-0804">Transcription</keyword>
<proteinExistence type="inferred from homology"/>
<comment type="subcellular location">
    <subcellularLocation>
        <location evidence="1">Nucleus</location>
    </subcellularLocation>
</comment>
<dbReference type="AlphaFoldDB" id="A0A1Y2I5D8"/>
<dbReference type="GO" id="GO:0043565">
    <property type="term" value="F:sequence-specific DNA binding"/>
    <property type="evidence" value="ECO:0007669"/>
    <property type="project" value="InterPro"/>
</dbReference>
<comment type="caution">
    <text evidence="9">The sequence shown here is derived from an EMBL/GenBank/DDBJ whole genome shotgun (WGS) entry which is preliminary data.</text>
</comment>
<evidence type="ECO:0000256" key="3">
    <source>
        <dbReference type="ARBA" id="ARBA00023015"/>
    </source>
</evidence>
<evidence type="ECO:0000256" key="6">
    <source>
        <dbReference type="ARBA" id="ARBA00023242"/>
    </source>
</evidence>
<evidence type="ECO:0000256" key="4">
    <source>
        <dbReference type="ARBA" id="ARBA00023125"/>
    </source>
</evidence>
<dbReference type="Proteomes" id="UP000193411">
    <property type="component" value="Unassembled WGS sequence"/>
</dbReference>
<dbReference type="SMART" id="SM00415">
    <property type="entry name" value="HSF"/>
    <property type="match status" value="1"/>
</dbReference>
<gene>
    <name evidence="9" type="ORF">BCR44DRAFT_102584</name>
</gene>
<evidence type="ECO:0000256" key="5">
    <source>
        <dbReference type="ARBA" id="ARBA00023163"/>
    </source>
</evidence>
<evidence type="ECO:0000313" key="9">
    <source>
        <dbReference type="EMBL" id="ORZ40732.1"/>
    </source>
</evidence>
<dbReference type="Gene3D" id="1.10.10.10">
    <property type="entry name" value="Winged helix-like DNA-binding domain superfamily/Winged helix DNA-binding domain"/>
    <property type="match status" value="1"/>
</dbReference>
<dbReference type="Pfam" id="PF00447">
    <property type="entry name" value="HSF_DNA-bind"/>
    <property type="match status" value="1"/>
</dbReference>
<dbReference type="PANTHER" id="PTHR10015">
    <property type="entry name" value="HEAT SHOCK TRANSCRIPTION FACTOR"/>
    <property type="match status" value="1"/>
</dbReference>
<evidence type="ECO:0000256" key="7">
    <source>
        <dbReference type="RuleBase" id="RU004020"/>
    </source>
</evidence>
<organism evidence="9 10">
    <name type="scientific">Catenaria anguillulae PL171</name>
    <dbReference type="NCBI Taxonomy" id="765915"/>
    <lineage>
        <taxon>Eukaryota</taxon>
        <taxon>Fungi</taxon>
        <taxon>Fungi incertae sedis</taxon>
        <taxon>Blastocladiomycota</taxon>
        <taxon>Blastocladiomycetes</taxon>
        <taxon>Blastocladiales</taxon>
        <taxon>Catenariaceae</taxon>
        <taxon>Catenaria</taxon>
    </lineage>
</organism>
<feature type="non-terminal residue" evidence="9">
    <location>
        <position position="94"/>
    </location>
</feature>
<dbReference type="FunFam" id="1.10.10.10:FF:000027">
    <property type="entry name" value="Heat shock transcription factor 1"/>
    <property type="match status" value="1"/>
</dbReference>
<dbReference type="GO" id="GO:0005634">
    <property type="term" value="C:nucleus"/>
    <property type="evidence" value="ECO:0007669"/>
    <property type="project" value="UniProtKB-SubCell"/>
</dbReference>
<protein>
    <submittedName>
        <fullName evidence="9">HSF-type DNA-binding-domain-containing protein</fullName>
    </submittedName>
</protein>
<keyword evidence="3" id="KW-0805">Transcription regulation</keyword>
<evidence type="ECO:0000256" key="2">
    <source>
        <dbReference type="ARBA" id="ARBA00006403"/>
    </source>
</evidence>
<dbReference type="PANTHER" id="PTHR10015:SF427">
    <property type="entry name" value="HEAT SHOCK FACTOR PROTEIN"/>
    <property type="match status" value="1"/>
</dbReference>
<accession>A0A1Y2I5D8</accession>
<comment type="similarity">
    <text evidence="2 7">Belongs to the HSF family.</text>
</comment>
<dbReference type="GO" id="GO:0003700">
    <property type="term" value="F:DNA-binding transcription factor activity"/>
    <property type="evidence" value="ECO:0007669"/>
    <property type="project" value="InterPro"/>
</dbReference>
<name>A0A1Y2I5D8_9FUNG</name>
<evidence type="ECO:0000256" key="1">
    <source>
        <dbReference type="ARBA" id="ARBA00004123"/>
    </source>
</evidence>